<dbReference type="SUPFAM" id="SSF56601">
    <property type="entry name" value="beta-lactamase/transpeptidase-like"/>
    <property type="match status" value="1"/>
</dbReference>
<organism evidence="2 3">
    <name type="scientific">Cereibacter sphaeroides</name>
    <name type="common">Rhodobacter sphaeroides</name>
    <dbReference type="NCBI Taxonomy" id="1063"/>
    <lineage>
        <taxon>Bacteria</taxon>
        <taxon>Pseudomonadati</taxon>
        <taxon>Pseudomonadota</taxon>
        <taxon>Alphaproteobacteria</taxon>
        <taxon>Rhodobacterales</taxon>
        <taxon>Paracoccaceae</taxon>
        <taxon>Cereibacter</taxon>
    </lineage>
</organism>
<feature type="domain" description="Beta-lactamase-related" evidence="1">
    <location>
        <begin position="46"/>
        <end position="315"/>
    </location>
</feature>
<dbReference type="InterPro" id="IPR050789">
    <property type="entry name" value="Diverse_Enzym_Activities"/>
</dbReference>
<dbReference type="Pfam" id="PF00144">
    <property type="entry name" value="Beta-lactamase"/>
    <property type="match status" value="1"/>
</dbReference>
<dbReference type="PANTHER" id="PTHR43283:SF7">
    <property type="entry name" value="BETA-LACTAMASE-RELATED DOMAIN-CONTAINING PROTEIN"/>
    <property type="match status" value="1"/>
</dbReference>
<proteinExistence type="predicted"/>
<name>A0AAX1UNE1_CERSP</name>
<dbReference type="Gene3D" id="3.40.710.10">
    <property type="entry name" value="DD-peptidase/beta-lactamase superfamily"/>
    <property type="match status" value="1"/>
</dbReference>
<dbReference type="AlphaFoldDB" id="A0AAX1UNE1"/>
<dbReference type="InterPro" id="IPR001466">
    <property type="entry name" value="Beta-lactam-related"/>
</dbReference>
<gene>
    <name evidence="2" type="ORF">D1114_08470</name>
</gene>
<keyword evidence="2" id="KW-0378">Hydrolase</keyword>
<sequence length="337" mass="35936">MILSRRLLIAAGAALALPRALRAQAPRRPPLVATLEAAHGLNQLHAIVVAQGGETLVAEALRGPHPDRAVNVKSVSKTLVAALLGAALDRGAVPALGATLGEVAPGLIPAEADPRVRDLTLEDLVTMRAGLERTSGGNYGAWVSSRNWLAYALSRPMVAEPGTRMLYSTGSFHILGAALSEATDRSLLALMRDWLGRPLGIEIPPWTQDPQGFYLGGNEMALSPLALLRFGEMVRQGGRWDGAQVLSADWVRRSLEPRTRSPFSGLGYGYGWFVGRAGTERIALARGYGGQLVCLLPDLEATVVVTSDPTRPARSEGYFGDLMRLIGEVAAPELKRA</sequence>
<dbReference type="InterPro" id="IPR012338">
    <property type="entry name" value="Beta-lactam/transpept-like"/>
</dbReference>
<dbReference type="RefSeq" id="WP_118999856.1">
    <property type="nucleotide sequence ID" value="NZ_QWGP01000006.1"/>
</dbReference>
<evidence type="ECO:0000313" key="2">
    <source>
        <dbReference type="EMBL" id="RHZ96147.1"/>
    </source>
</evidence>
<evidence type="ECO:0000259" key="1">
    <source>
        <dbReference type="Pfam" id="PF00144"/>
    </source>
</evidence>
<dbReference type="PANTHER" id="PTHR43283">
    <property type="entry name" value="BETA-LACTAMASE-RELATED"/>
    <property type="match status" value="1"/>
</dbReference>
<dbReference type="EMBL" id="QWGP01000006">
    <property type="protein sequence ID" value="RHZ96147.1"/>
    <property type="molecule type" value="Genomic_DNA"/>
</dbReference>
<dbReference type="GO" id="GO:0016787">
    <property type="term" value="F:hydrolase activity"/>
    <property type="evidence" value="ECO:0007669"/>
    <property type="project" value="UniProtKB-KW"/>
</dbReference>
<protein>
    <submittedName>
        <fullName evidence="2">Class C beta-lactamase-related serine hydrolase</fullName>
    </submittedName>
</protein>
<comment type="caution">
    <text evidence="2">The sequence shown here is derived from an EMBL/GenBank/DDBJ whole genome shotgun (WGS) entry which is preliminary data.</text>
</comment>
<accession>A0AAX1UNE1</accession>
<evidence type="ECO:0000313" key="3">
    <source>
        <dbReference type="Proteomes" id="UP000266305"/>
    </source>
</evidence>
<reference evidence="2 3" key="1">
    <citation type="submission" date="2018-08" db="EMBL/GenBank/DDBJ databases">
        <title>Draft genome sequence of Rhodobacter sphaeroides FY.</title>
        <authorList>
            <person name="Rayyan A."/>
            <person name="Meyer T.E."/>
            <person name="Kyndt J.A."/>
        </authorList>
    </citation>
    <scope>NUCLEOTIDE SEQUENCE [LARGE SCALE GENOMIC DNA]</scope>
    <source>
        <strain evidence="2 3">FY</strain>
    </source>
</reference>
<dbReference type="Proteomes" id="UP000266305">
    <property type="component" value="Unassembled WGS sequence"/>
</dbReference>